<feature type="domain" description="PPM-type phosphatase" evidence="2">
    <location>
        <begin position="4"/>
        <end position="242"/>
    </location>
</feature>
<evidence type="ECO:0000259" key="2">
    <source>
        <dbReference type="PROSITE" id="PS51746"/>
    </source>
</evidence>
<dbReference type="SUPFAM" id="SSF81606">
    <property type="entry name" value="PP2C-like"/>
    <property type="match status" value="1"/>
</dbReference>
<dbReference type="Proteomes" id="UP001604335">
    <property type="component" value="Unassembled WGS sequence"/>
</dbReference>
<dbReference type="PANTHER" id="PTHR47992">
    <property type="entry name" value="PROTEIN PHOSPHATASE"/>
    <property type="match status" value="1"/>
</dbReference>
<proteinExistence type="predicted"/>
<dbReference type="EMBL" id="JAZAQF010000012">
    <property type="protein sequence ID" value="MFG3816416.1"/>
    <property type="molecule type" value="Genomic_DNA"/>
</dbReference>
<keyword evidence="4" id="KW-1185">Reference proteome</keyword>
<evidence type="ECO:0000313" key="3">
    <source>
        <dbReference type="EMBL" id="MFG3816416.1"/>
    </source>
</evidence>
<dbReference type="PROSITE" id="PS51746">
    <property type="entry name" value="PPM_2"/>
    <property type="match status" value="1"/>
</dbReference>
<dbReference type="SMART" id="SM00331">
    <property type="entry name" value="PP2C_SIG"/>
    <property type="match status" value="1"/>
</dbReference>
<sequence>MKFRASGLTDRGMLRSVNQDNLFVDPEGRLFIVADGMGGHAGGQEASRIAIEVVSQVILQSWESEASSPALLEVAIEKANDAILDDQVRHPERAEMGTTIVAIMHRDDQWWQVHVGDSRLYRSREEHLLQLTKDHTWVARAVESGDLSQEQARSHPWRHVLMQCLGRRELELVEIYPLEFRLGDQLLLCSDGLTEELSDSEILHHLCQMPSAHQLDQLVERLVQSAKDRGGRDNITVVLVASESTEEDEEEEFIPLGPVDDEPSEGMIDETLPFPTDDDFPPELAPLS</sequence>
<protein>
    <submittedName>
        <fullName evidence="3">Protein phosphatase 2C domain-containing protein</fullName>
    </submittedName>
</protein>
<gene>
    <name evidence="3" type="ORF">VPK24_02115</name>
</gene>
<dbReference type="Pfam" id="PF13672">
    <property type="entry name" value="PP2C_2"/>
    <property type="match status" value="1"/>
</dbReference>
<feature type="region of interest" description="Disordered" evidence="1">
    <location>
        <begin position="243"/>
        <end position="288"/>
    </location>
</feature>
<dbReference type="CDD" id="cd00143">
    <property type="entry name" value="PP2Cc"/>
    <property type="match status" value="1"/>
</dbReference>
<organism evidence="3 4">
    <name type="scientific">Limnothrix redekei LRLZ20PSL1</name>
    <dbReference type="NCBI Taxonomy" id="3112953"/>
    <lineage>
        <taxon>Bacteria</taxon>
        <taxon>Bacillati</taxon>
        <taxon>Cyanobacteriota</taxon>
        <taxon>Cyanophyceae</taxon>
        <taxon>Pseudanabaenales</taxon>
        <taxon>Pseudanabaenaceae</taxon>
        <taxon>Limnothrix</taxon>
    </lineage>
</organism>
<reference evidence="4" key="1">
    <citation type="journal article" date="2024" name="Algal Res.">
        <title>Biochemical, toxicological and genomic investigation of a high-biomass producing Limnothrix strain isolated from Italian shallow drinking water reservoir.</title>
        <authorList>
            <person name="Simonazzi M."/>
            <person name="Shishido T.K."/>
            <person name="Delbaje E."/>
            <person name="Wahlsten M."/>
            <person name="Fewer D.P."/>
            <person name="Sivonen K."/>
            <person name="Pezzolesi L."/>
            <person name="Pistocchi R."/>
        </authorList>
    </citation>
    <scope>NUCLEOTIDE SEQUENCE [LARGE SCALE GENOMIC DNA]</scope>
    <source>
        <strain evidence="4">LRLZ20PSL1</strain>
    </source>
</reference>
<dbReference type="InterPro" id="IPR015655">
    <property type="entry name" value="PP2C"/>
</dbReference>
<evidence type="ECO:0000313" key="4">
    <source>
        <dbReference type="Proteomes" id="UP001604335"/>
    </source>
</evidence>
<dbReference type="Gene3D" id="3.60.40.10">
    <property type="entry name" value="PPM-type phosphatase domain"/>
    <property type="match status" value="1"/>
</dbReference>
<feature type="compositionally biased region" description="Acidic residues" evidence="1">
    <location>
        <begin position="244"/>
        <end position="268"/>
    </location>
</feature>
<dbReference type="SMART" id="SM00332">
    <property type="entry name" value="PP2Cc"/>
    <property type="match status" value="1"/>
</dbReference>
<comment type="caution">
    <text evidence="3">The sequence shown here is derived from an EMBL/GenBank/DDBJ whole genome shotgun (WGS) entry which is preliminary data.</text>
</comment>
<accession>A0ABW7C5C5</accession>
<dbReference type="InterPro" id="IPR036457">
    <property type="entry name" value="PPM-type-like_dom_sf"/>
</dbReference>
<evidence type="ECO:0000256" key="1">
    <source>
        <dbReference type="SAM" id="MobiDB-lite"/>
    </source>
</evidence>
<dbReference type="InterPro" id="IPR001932">
    <property type="entry name" value="PPM-type_phosphatase-like_dom"/>
</dbReference>
<dbReference type="RefSeq" id="WP_190527067.1">
    <property type="nucleotide sequence ID" value="NZ_JAZAQF010000012.1"/>
</dbReference>
<name>A0ABW7C5C5_9CYAN</name>